<sequence length="126" mass="14396">MLGLLALQAQAQATDQKKPDNPPRCIQIKEGKFLRVNYPESVWYMTIEDNVQTEYFNNGKDFIKSTLVFQDDCHYKATVAEKSDKDDPAQIGDVFSNTIVATQDNLIKINMKIEGSQFDVVYIKEK</sequence>
<dbReference type="EMBL" id="CP033930">
    <property type="protein sequence ID" value="AZB17032.1"/>
    <property type="molecule type" value="Genomic_DNA"/>
</dbReference>
<protein>
    <submittedName>
        <fullName evidence="1">Uncharacterized protein</fullName>
    </submittedName>
</protein>
<name>A0AAD0YTU8_CHRID</name>
<gene>
    <name evidence="1" type="ORF">EG352_04220</name>
</gene>
<evidence type="ECO:0000313" key="1">
    <source>
        <dbReference type="EMBL" id="AZB17032.1"/>
    </source>
</evidence>
<organism evidence="1 2">
    <name type="scientific">Chryseobacterium indologenes</name>
    <name type="common">Flavobacterium indologenes</name>
    <dbReference type="NCBI Taxonomy" id="253"/>
    <lineage>
        <taxon>Bacteria</taxon>
        <taxon>Pseudomonadati</taxon>
        <taxon>Bacteroidota</taxon>
        <taxon>Flavobacteriia</taxon>
        <taxon>Flavobacteriales</taxon>
        <taxon>Weeksellaceae</taxon>
        <taxon>Chryseobacterium group</taxon>
        <taxon>Chryseobacterium</taxon>
    </lineage>
</organism>
<accession>A0AAD0YTU8</accession>
<dbReference type="AlphaFoldDB" id="A0AAD0YTU8"/>
<proteinExistence type="predicted"/>
<reference evidence="1 2" key="1">
    <citation type="submission" date="2018-11" db="EMBL/GenBank/DDBJ databases">
        <title>Proposal to divide the Flavobacteriaceae and reorganize its genera based on Amino Acid Identity values calculated from whole genome sequences.</title>
        <authorList>
            <person name="Nicholson A.C."/>
            <person name="Gulvik C.A."/>
            <person name="Whitney A.M."/>
            <person name="Humrighouse B.W."/>
            <person name="Bell M."/>
            <person name="Holmes B."/>
            <person name="Steigerwalt A.G."/>
            <person name="Villarma A."/>
            <person name="Sheth M."/>
            <person name="Batra D."/>
            <person name="Pryor J."/>
            <person name="Bernardet J.-F."/>
            <person name="Hugo C."/>
            <person name="Kampfer P."/>
            <person name="Newman J."/>
            <person name="McQuiston J.R."/>
        </authorList>
    </citation>
    <scope>NUCLEOTIDE SEQUENCE [LARGE SCALE GENOMIC DNA]</scope>
    <source>
        <strain evidence="1 2">H5559</strain>
    </source>
</reference>
<dbReference type="Proteomes" id="UP000269015">
    <property type="component" value="Chromosome"/>
</dbReference>
<evidence type="ECO:0000313" key="2">
    <source>
        <dbReference type="Proteomes" id="UP000269015"/>
    </source>
</evidence>